<accession>A0A8J9YEA7</accession>
<dbReference type="SUPFAM" id="SSF57667">
    <property type="entry name" value="beta-beta-alpha zinc fingers"/>
    <property type="match status" value="2"/>
</dbReference>
<evidence type="ECO:0000256" key="5">
    <source>
        <dbReference type="ARBA" id="ARBA00022833"/>
    </source>
</evidence>
<organism evidence="9 10">
    <name type="scientific">Brenthis ino</name>
    <name type="common">lesser marbled fritillary</name>
    <dbReference type="NCBI Taxonomy" id="405034"/>
    <lineage>
        <taxon>Eukaryota</taxon>
        <taxon>Metazoa</taxon>
        <taxon>Ecdysozoa</taxon>
        <taxon>Arthropoda</taxon>
        <taxon>Hexapoda</taxon>
        <taxon>Insecta</taxon>
        <taxon>Pterygota</taxon>
        <taxon>Neoptera</taxon>
        <taxon>Endopterygota</taxon>
        <taxon>Lepidoptera</taxon>
        <taxon>Glossata</taxon>
        <taxon>Ditrysia</taxon>
        <taxon>Papilionoidea</taxon>
        <taxon>Nymphalidae</taxon>
        <taxon>Heliconiinae</taxon>
        <taxon>Argynnini</taxon>
        <taxon>Brenthis</taxon>
    </lineage>
</organism>
<evidence type="ECO:0000256" key="4">
    <source>
        <dbReference type="ARBA" id="ARBA00022771"/>
    </source>
</evidence>
<feature type="domain" description="C2H2-type" evidence="8">
    <location>
        <begin position="219"/>
        <end position="246"/>
    </location>
</feature>
<evidence type="ECO:0000256" key="2">
    <source>
        <dbReference type="ARBA" id="ARBA00022723"/>
    </source>
</evidence>
<dbReference type="OrthoDB" id="6077919at2759"/>
<dbReference type="Pfam" id="PF00096">
    <property type="entry name" value="zf-C2H2"/>
    <property type="match status" value="2"/>
</dbReference>
<keyword evidence="5" id="KW-0862">Zinc</keyword>
<evidence type="ECO:0000259" key="8">
    <source>
        <dbReference type="PROSITE" id="PS50157"/>
    </source>
</evidence>
<dbReference type="GO" id="GO:0008270">
    <property type="term" value="F:zinc ion binding"/>
    <property type="evidence" value="ECO:0007669"/>
    <property type="project" value="UniProtKB-KW"/>
</dbReference>
<protein>
    <recommendedName>
        <fullName evidence="8">C2H2-type domain-containing protein</fullName>
    </recommendedName>
</protein>
<reference evidence="9" key="1">
    <citation type="submission" date="2021-12" db="EMBL/GenBank/DDBJ databases">
        <authorList>
            <person name="Martin H S."/>
        </authorList>
    </citation>
    <scope>NUCLEOTIDE SEQUENCE</scope>
</reference>
<evidence type="ECO:0000256" key="1">
    <source>
        <dbReference type="ARBA" id="ARBA00004123"/>
    </source>
</evidence>
<dbReference type="PANTHER" id="PTHR24376:SF235">
    <property type="entry name" value="C2H2-TYPE DOMAIN-CONTAINING PROTEIN"/>
    <property type="match status" value="1"/>
</dbReference>
<dbReference type="PROSITE" id="PS00028">
    <property type="entry name" value="ZINC_FINGER_C2H2_1"/>
    <property type="match status" value="5"/>
</dbReference>
<feature type="domain" description="C2H2-type" evidence="8">
    <location>
        <begin position="248"/>
        <end position="276"/>
    </location>
</feature>
<evidence type="ECO:0000313" key="9">
    <source>
        <dbReference type="EMBL" id="CAH0727619.1"/>
    </source>
</evidence>
<name>A0A8J9YEA7_9NEOP</name>
<dbReference type="PROSITE" id="PS50157">
    <property type="entry name" value="ZINC_FINGER_C2H2_2"/>
    <property type="match status" value="3"/>
</dbReference>
<dbReference type="SMART" id="SM00355">
    <property type="entry name" value="ZnF_C2H2"/>
    <property type="match status" value="6"/>
</dbReference>
<keyword evidence="10" id="KW-1185">Reference proteome</keyword>
<keyword evidence="2" id="KW-0479">Metal-binding</keyword>
<dbReference type="InterPro" id="IPR036236">
    <property type="entry name" value="Znf_C2H2_sf"/>
</dbReference>
<dbReference type="PANTHER" id="PTHR24376">
    <property type="entry name" value="ZINC FINGER PROTEIN"/>
    <property type="match status" value="1"/>
</dbReference>
<dbReference type="AlphaFoldDB" id="A0A8J9YEA7"/>
<dbReference type="Gene3D" id="3.30.160.60">
    <property type="entry name" value="Classic Zinc Finger"/>
    <property type="match status" value="3"/>
</dbReference>
<dbReference type="GO" id="GO:0005634">
    <property type="term" value="C:nucleus"/>
    <property type="evidence" value="ECO:0007669"/>
    <property type="project" value="UniProtKB-SubCell"/>
</dbReference>
<sequence>MMIFLKQYEETKKSTDPKIHVQPLPDSEYNSDSLLEFLNNTENIEEYLNNLGKEDIPSIVNMLDKAEGTESHKVTNNKLIKIPSPKKKDSASTSKKSLNMDIDVLDSDIEIVKELLVKEIEPKKIKLDKTFSCFACKAKLSSIQKLSHHLSICDNAVRTCVHCNILFDSKLKMRHHALTHSVLTPLSCNCGQEFESKEKLLHHSKKCEIDHIASMGFSYSCKICGEKFSERFQLFKHARAHILKSEERECKLCGSKFVGDDALLKHEKKLHEKDNKVLLRCKICFFTSTNHKEIFNHVKTHTEVKEPQRHLCESCGRSFATNASLQRHSLQHEPKCYKCFICNEKFSSARLRDTHVVEHVDVTMCEKCGDTLNCAKLDMHICN</sequence>
<feature type="domain" description="C2H2-type" evidence="8">
    <location>
        <begin position="310"/>
        <end position="332"/>
    </location>
</feature>
<dbReference type="EMBL" id="OV170226">
    <property type="protein sequence ID" value="CAH0727619.1"/>
    <property type="molecule type" value="Genomic_DNA"/>
</dbReference>
<keyword evidence="3" id="KW-0677">Repeat</keyword>
<proteinExistence type="predicted"/>
<evidence type="ECO:0000256" key="6">
    <source>
        <dbReference type="ARBA" id="ARBA00023242"/>
    </source>
</evidence>
<feature type="non-terminal residue" evidence="9">
    <location>
        <position position="383"/>
    </location>
</feature>
<evidence type="ECO:0000256" key="7">
    <source>
        <dbReference type="PROSITE-ProRule" id="PRU00042"/>
    </source>
</evidence>
<evidence type="ECO:0000256" key="3">
    <source>
        <dbReference type="ARBA" id="ARBA00022737"/>
    </source>
</evidence>
<dbReference type="Proteomes" id="UP000838878">
    <property type="component" value="Chromosome 6"/>
</dbReference>
<gene>
    <name evidence="9" type="ORF">BINO364_LOCUS12935</name>
</gene>
<evidence type="ECO:0000313" key="10">
    <source>
        <dbReference type="Proteomes" id="UP000838878"/>
    </source>
</evidence>
<dbReference type="InterPro" id="IPR013087">
    <property type="entry name" value="Znf_C2H2_type"/>
</dbReference>
<comment type="subcellular location">
    <subcellularLocation>
        <location evidence="1">Nucleus</location>
    </subcellularLocation>
</comment>
<keyword evidence="4 7" id="KW-0863">Zinc-finger</keyword>
<keyword evidence="6" id="KW-0539">Nucleus</keyword>